<dbReference type="PANTHER" id="PTHR14167:SF81">
    <property type="entry name" value="ENDOPHILIN-A"/>
    <property type="match status" value="1"/>
</dbReference>
<accession>A0A6P8HZC3</accession>
<dbReference type="CDD" id="cd07592">
    <property type="entry name" value="BAR_Endophilin_A"/>
    <property type="match status" value="1"/>
</dbReference>
<dbReference type="InterPro" id="IPR004148">
    <property type="entry name" value="BAR_dom"/>
</dbReference>
<comment type="subcellular location">
    <subcellularLocation>
        <location evidence="1">Membrane</location>
        <topology evidence="1">Peripheral membrane protein</topology>
    </subcellularLocation>
</comment>
<dbReference type="PRINTS" id="PR00452">
    <property type="entry name" value="SH3DOMAIN"/>
</dbReference>
<comment type="similarity">
    <text evidence="2">Belongs to the endophilin family.</text>
</comment>
<dbReference type="InterPro" id="IPR027267">
    <property type="entry name" value="AH/BAR_dom_sf"/>
</dbReference>
<feature type="domain" description="SH3" evidence="8">
    <location>
        <begin position="295"/>
        <end position="352"/>
    </location>
</feature>
<evidence type="ECO:0000256" key="2">
    <source>
        <dbReference type="ARBA" id="ARBA00006697"/>
    </source>
</evidence>
<feature type="compositionally biased region" description="Basic and acidic residues" evidence="7">
    <location>
        <begin position="244"/>
        <end position="263"/>
    </location>
</feature>
<dbReference type="InterPro" id="IPR036028">
    <property type="entry name" value="SH3-like_dom_sf"/>
</dbReference>
<evidence type="ECO:0000256" key="5">
    <source>
        <dbReference type="ARBA" id="ARBA00023136"/>
    </source>
</evidence>
<dbReference type="FunCoup" id="A0A6P8HZC3">
    <property type="interactions" value="1983"/>
</dbReference>
<evidence type="ECO:0000313" key="11">
    <source>
        <dbReference type="RefSeq" id="XP_031560758.1"/>
    </source>
</evidence>
<name>A0A6P8HZC3_ACTTE</name>
<dbReference type="GeneID" id="116296801"/>
<dbReference type="SUPFAM" id="SSF103657">
    <property type="entry name" value="BAR/IMD domain-like"/>
    <property type="match status" value="1"/>
</dbReference>
<dbReference type="Pfam" id="PF14604">
    <property type="entry name" value="SH3_9"/>
    <property type="match status" value="1"/>
</dbReference>
<dbReference type="GO" id="GO:0005737">
    <property type="term" value="C:cytoplasm"/>
    <property type="evidence" value="ECO:0007669"/>
    <property type="project" value="InterPro"/>
</dbReference>
<dbReference type="SMART" id="SM00326">
    <property type="entry name" value="SH3"/>
    <property type="match status" value="1"/>
</dbReference>
<evidence type="ECO:0000256" key="1">
    <source>
        <dbReference type="ARBA" id="ARBA00004170"/>
    </source>
</evidence>
<feature type="region of interest" description="Disordered" evidence="7">
    <location>
        <begin position="244"/>
        <end position="298"/>
    </location>
</feature>
<evidence type="ECO:0000256" key="4">
    <source>
        <dbReference type="ARBA" id="ARBA00023054"/>
    </source>
</evidence>
<keyword evidence="4" id="KW-0175">Coiled coil</keyword>
<organism evidence="10 11">
    <name type="scientific">Actinia tenebrosa</name>
    <name type="common">Australian red waratah sea anemone</name>
    <dbReference type="NCBI Taxonomy" id="6105"/>
    <lineage>
        <taxon>Eukaryota</taxon>
        <taxon>Metazoa</taxon>
        <taxon>Cnidaria</taxon>
        <taxon>Anthozoa</taxon>
        <taxon>Hexacorallia</taxon>
        <taxon>Actiniaria</taxon>
        <taxon>Actiniidae</taxon>
        <taxon>Actinia</taxon>
    </lineage>
</organism>
<dbReference type="Gene3D" id="2.30.30.40">
    <property type="entry name" value="SH3 Domains"/>
    <property type="match status" value="1"/>
</dbReference>
<keyword evidence="5" id="KW-0472">Membrane</keyword>
<dbReference type="SUPFAM" id="SSF50044">
    <property type="entry name" value="SH3-domain"/>
    <property type="match status" value="1"/>
</dbReference>
<gene>
    <name evidence="11" type="primary">LOC116296801</name>
</gene>
<sequence length="352" mass="39226">MSLAGFRKQINKANQYMSEKIGSAKGSKLEDDFIELERKTDVTAKLVEDVLHKTKEYLQPNPAARARLSMQGAVQKVRGEAAAFKYPQPEGSLGETMVKSGQDLGDDSSFGQAIVETGETFHQLAEVKDALDNTVKQSFLDPLTLLETKDIKEIMHHRKKMQGRRLDFDCKKRKGNKLPIEELRIAEEKFEESKDLCLSSMMNLLENDVEQISQLSALAEAVLDYHNQCSSIMQNLVTTLKDRLSEAASKPRSERKQISRKYSDDEDNTSVGSGGGGAAAAFTTPSPPPPQSNQSQQKRYKAIYDFEPENDTELGFNEGDIISVTEIIDENWMEGTLDGKTGLFPSNYVESV</sequence>
<evidence type="ECO:0000259" key="8">
    <source>
        <dbReference type="PROSITE" id="PS50002"/>
    </source>
</evidence>
<dbReference type="InterPro" id="IPR050384">
    <property type="entry name" value="Endophilin_SH3RF"/>
</dbReference>
<dbReference type="PANTHER" id="PTHR14167">
    <property type="entry name" value="SH3 DOMAIN-CONTAINING"/>
    <property type="match status" value="1"/>
</dbReference>
<proteinExistence type="inferred from homology"/>
<evidence type="ECO:0000313" key="10">
    <source>
        <dbReference type="Proteomes" id="UP000515163"/>
    </source>
</evidence>
<keyword evidence="3 6" id="KW-0728">SH3 domain</keyword>
<evidence type="ECO:0000256" key="7">
    <source>
        <dbReference type="SAM" id="MobiDB-lite"/>
    </source>
</evidence>
<dbReference type="InterPro" id="IPR001452">
    <property type="entry name" value="SH3_domain"/>
</dbReference>
<dbReference type="SMART" id="SM00721">
    <property type="entry name" value="BAR"/>
    <property type="match status" value="1"/>
</dbReference>
<dbReference type="Pfam" id="PF03114">
    <property type="entry name" value="BAR"/>
    <property type="match status" value="1"/>
</dbReference>
<dbReference type="Proteomes" id="UP000515163">
    <property type="component" value="Unplaced"/>
</dbReference>
<protein>
    <submittedName>
        <fullName evidence="11">Endophilin-A3-like</fullName>
    </submittedName>
</protein>
<evidence type="ECO:0000256" key="6">
    <source>
        <dbReference type="PROSITE-ProRule" id="PRU00192"/>
    </source>
</evidence>
<dbReference type="RefSeq" id="XP_031560758.1">
    <property type="nucleotide sequence ID" value="XM_031704898.1"/>
</dbReference>
<dbReference type="AlphaFoldDB" id="A0A6P8HZC3"/>
<evidence type="ECO:0000256" key="3">
    <source>
        <dbReference type="ARBA" id="ARBA00022443"/>
    </source>
</evidence>
<dbReference type="KEGG" id="aten:116296801"/>
<dbReference type="OrthoDB" id="443981at2759"/>
<reference evidence="11" key="1">
    <citation type="submission" date="2025-08" db="UniProtKB">
        <authorList>
            <consortium name="RefSeq"/>
        </authorList>
    </citation>
    <scope>IDENTIFICATION</scope>
</reference>
<keyword evidence="10" id="KW-1185">Reference proteome</keyword>
<dbReference type="Gene3D" id="1.20.1270.60">
    <property type="entry name" value="Arfaptin homology (AH) domain/BAR domain"/>
    <property type="match status" value="1"/>
</dbReference>
<dbReference type="FunFam" id="2.30.30.40:FF:000072">
    <property type="entry name" value="Unconventional Myosin IB"/>
    <property type="match status" value="1"/>
</dbReference>
<evidence type="ECO:0000259" key="9">
    <source>
        <dbReference type="PROSITE" id="PS51021"/>
    </source>
</evidence>
<dbReference type="PROSITE" id="PS50002">
    <property type="entry name" value="SH3"/>
    <property type="match status" value="1"/>
</dbReference>
<dbReference type="InParanoid" id="A0A6P8HZC3"/>
<dbReference type="PROSITE" id="PS51021">
    <property type="entry name" value="BAR"/>
    <property type="match status" value="1"/>
</dbReference>
<feature type="domain" description="BAR" evidence="9">
    <location>
        <begin position="18"/>
        <end position="249"/>
    </location>
</feature>